<evidence type="ECO:0000313" key="3">
    <source>
        <dbReference type="RefSeq" id="XP_030050031.1"/>
    </source>
</evidence>
<name>A0A6P7X9P5_9AMPH</name>
<dbReference type="PANTHER" id="PTHR14740">
    <property type="entry name" value="CASPASE ACTIVITY AND APOPTOSIS INHIBITOR 1"/>
    <property type="match status" value="1"/>
</dbReference>
<dbReference type="InterPro" id="IPR038991">
    <property type="entry name" value="CAAP1"/>
</dbReference>
<dbReference type="PANTHER" id="PTHR14740:SF3">
    <property type="entry name" value="CASPASE ACTIVITY AND APOPTOSIS INHIBITOR 1"/>
    <property type="match status" value="1"/>
</dbReference>
<sequence>MASNQKPPSARPSTKGGTGVTCRPASATQPPSPVRAGTGEVKCPSAPPTEQEAEVDEPSDIEEGGLDLSVPLKPISFYIADKKEMLQQCFHVVGEKKLQKMLPDVLKDCSLEEIKRLCLEQLKLMSEKKLMKILEGESGIDSATDEEGEKGVDISQQDNNVDSTSSLRESKETEGLELKQVKGEDSDALSINADAFDSDIEGIEHEEGIQDMSETAVKSKTGQGDDLQMDIDKSVNEILGLADPSPEEPKSAPTVPTPPPEDIQPSAQQLELLELEMRARAIKALMKAGDGKKISP</sequence>
<proteinExistence type="predicted"/>
<dbReference type="AlphaFoldDB" id="A0A6P7X9P5"/>
<feature type="compositionally biased region" description="Acidic residues" evidence="1">
    <location>
        <begin position="51"/>
        <end position="65"/>
    </location>
</feature>
<dbReference type="RefSeq" id="XP_030050031.1">
    <property type="nucleotide sequence ID" value="XM_030194171.1"/>
</dbReference>
<evidence type="ECO:0000256" key="1">
    <source>
        <dbReference type="SAM" id="MobiDB-lite"/>
    </source>
</evidence>
<dbReference type="InParanoid" id="A0A6P7X9P5"/>
<dbReference type="CTD" id="79886"/>
<dbReference type="GO" id="GO:0042981">
    <property type="term" value="P:regulation of apoptotic process"/>
    <property type="evidence" value="ECO:0007669"/>
    <property type="project" value="InterPro"/>
</dbReference>
<dbReference type="GeneID" id="115463543"/>
<evidence type="ECO:0000313" key="2">
    <source>
        <dbReference type="Proteomes" id="UP000515156"/>
    </source>
</evidence>
<feature type="compositionally biased region" description="Polar residues" evidence="1">
    <location>
        <begin position="212"/>
        <end position="222"/>
    </location>
</feature>
<feature type="region of interest" description="Disordered" evidence="1">
    <location>
        <begin position="1"/>
        <end position="67"/>
    </location>
</feature>
<gene>
    <name evidence="3" type="primary">CAAP1</name>
</gene>
<dbReference type="Proteomes" id="UP000515156">
    <property type="component" value="Chromosome 2"/>
</dbReference>
<dbReference type="OrthoDB" id="10064012at2759"/>
<dbReference type="FunCoup" id="A0A6P7X9P5">
    <property type="interactions" value="1230"/>
</dbReference>
<keyword evidence="2" id="KW-1185">Reference proteome</keyword>
<dbReference type="KEGG" id="muo:115463543"/>
<reference evidence="3" key="1">
    <citation type="submission" date="2025-08" db="UniProtKB">
        <authorList>
            <consortium name="RefSeq"/>
        </authorList>
    </citation>
    <scope>IDENTIFICATION</scope>
</reference>
<organism evidence="2 3">
    <name type="scientific">Microcaecilia unicolor</name>
    <dbReference type="NCBI Taxonomy" id="1415580"/>
    <lineage>
        <taxon>Eukaryota</taxon>
        <taxon>Metazoa</taxon>
        <taxon>Chordata</taxon>
        <taxon>Craniata</taxon>
        <taxon>Vertebrata</taxon>
        <taxon>Euteleostomi</taxon>
        <taxon>Amphibia</taxon>
        <taxon>Gymnophiona</taxon>
        <taxon>Siphonopidae</taxon>
        <taxon>Microcaecilia</taxon>
    </lineage>
</organism>
<dbReference type="Pfam" id="PF15335">
    <property type="entry name" value="CAAP1"/>
    <property type="match status" value="1"/>
</dbReference>
<feature type="compositionally biased region" description="Polar residues" evidence="1">
    <location>
        <begin position="154"/>
        <end position="167"/>
    </location>
</feature>
<accession>A0A6P7X9P5</accession>
<protein>
    <submittedName>
        <fullName evidence="3">Caspase activity and apoptosis inhibitor 1</fullName>
    </submittedName>
</protein>
<feature type="compositionally biased region" description="Basic and acidic residues" evidence="1">
    <location>
        <begin position="168"/>
        <end position="185"/>
    </location>
</feature>
<feature type="region of interest" description="Disordered" evidence="1">
    <location>
        <begin position="136"/>
        <end position="268"/>
    </location>
</feature>